<keyword evidence="9" id="KW-1185">Reference proteome</keyword>
<dbReference type="PROSITE" id="PS51918">
    <property type="entry name" value="RADICAL_SAM"/>
    <property type="match status" value="1"/>
</dbReference>
<keyword evidence="8" id="KW-0808">Transferase</keyword>
<dbReference type="GO" id="GO:0046872">
    <property type="term" value="F:metal ion binding"/>
    <property type="evidence" value="ECO:0007669"/>
    <property type="project" value="UniProtKB-KW"/>
</dbReference>
<dbReference type="GO" id="GO:0008168">
    <property type="term" value="F:methyltransferase activity"/>
    <property type="evidence" value="ECO:0007669"/>
    <property type="project" value="UniProtKB-KW"/>
</dbReference>
<dbReference type="Pfam" id="PF04055">
    <property type="entry name" value="Radical_SAM"/>
    <property type="match status" value="1"/>
</dbReference>
<gene>
    <name evidence="8" type="primary">hpnR_2</name>
    <name evidence="8" type="ORF">NNJEOMEG_02679</name>
</gene>
<evidence type="ECO:0000313" key="8">
    <source>
        <dbReference type="EMBL" id="GFK94831.1"/>
    </source>
</evidence>
<evidence type="ECO:0000256" key="4">
    <source>
        <dbReference type="ARBA" id="ARBA00023004"/>
    </source>
</evidence>
<dbReference type="SFLD" id="SFLDG01082">
    <property type="entry name" value="B12-binding_domain_containing"/>
    <property type="match status" value="1"/>
</dbReference>
<dbReference type="Gene3D" id="3.80.30.20">
    <property type="entry name" value="tm_1862 like domain"/>
    <property type="match status" value="1"/>
</dbReference>
<dbReference type="InterPro" id="IPR051198">
    <property type="entry name" value="BchE-like"/>
</dbReference>
<dbReference type="Pfam" id="PF02310">
    <property type="entry name" value="B12-binding"/>
    <property type="match status" value="1"/>
</dbReference>
<evidence type="ECO:0000259" key="7">
    <source>
        <dbReference type="PROSITE" id="PS51918"/>
    </source>
</evidence>
<evidence type="ECO:0000256" key="2">
    <source>
        <dbReference type="ARBA" id="ARBA00022691"/>
    </source>
</evidence>
<dbReference type="EMBL" id="BLTE01000012">
    <property type="protein sequence ID" value="GFK94831.1"/>
    <property type="molecule type" value="Genomic_DNA"/>
</dbReference>
<dbReference type="AlphaFoldDB" id="A0A6V8LW55"/>
<dbReference type="InterPro" id="IPR007197">
    <property type="entry name" value="rSAM"/>
</dbReference>
<evidence type="ECO:0000256" key="5">
    <source>
        <dbReference type="ARBA" id="ARBA00023014"/>
    </source>
</evidence>
<dbReference type="EC" id="2.1.1.-" evidence="8"/>
<evidence type="ECO:0000259" key="6">
    <source>
        <dbReference type="PROSITE" id="PS51332"/>
    </source>
</evidence>
<evidence type="ECO:0000256" key="3">
    <source>
        <dbReference type="ARBA" id="ARBA00022723"/>
    </source>
</evidence>
<keyword evidence="4" id="KW-0408">Iron</keyword>
<feature type="domain" description="B12-binding" evidence="6">
    <location>
        <begin position="2"/>
        <end position="143"/>
    </location>
</feature>
<reference evidence="8 9" key="2">
    <citation type="submission" date="2020-05" db="EMBL/GenBank/DDBJ databases">
        <title>Draft genome sequence of Desulfovibrio sp. strainFSS-1.</title>
        <authorList>
            <person name="Shimoshige H."/>
            <person name="Kobayashi H."/>
            <person name="Maekawa T."/>
        </authorList>
    </citation>
    <scope>NUCLEOTIDE SEQUENCE [LARGE SCALE GENOMIC DNA]</scope>
    <source>
        <strain evidence="8 9">SIID29052-01</strain>
    </source>
</reference>
<keyword evidence="5" id="KW-0411">Iron-sulfur</keyword>
<dbReference type="InterPro" id="IPR006158">
    <property type="entry name" value="Cobalamin-bd"/>
</dbReference>
<dbReference type="InterPro" id="IPR058240">
    <property type="entry name" value="rSAM_sf"/>
</dbReference>
<proteinExistence type="predicted"/>
<dbReference type="RefSeq" id="WP_173085283.1">
    <property type="nucleotide sequence ID" value="NZ_BLTE01000012.1"/>
</dbReference>
<dbReference type="SFLD" id="SFLDG01123">
    <property type="entry name" value="methyltransferase_(Class_B)"/>
    <property type="match status" value="1"/>
</dbReference>
<dbReference type="PANTHER" id="PTHR43409">
    <property type="entry name" value="ANAEROBIC MAGNESIUM-PROTOPORPHYRIN IX MONOMETHYL ESTER CYCLASE-RELATED"/>
    <property type="match status" value="1"/>
</dbReference>
<keyword evidence="2" id="KW-0949">S-adenosyl-L-methionine</keyword>
<reference evidence="8 9" key="1">
    <citation type="submission" date="2020-04" db="EMBL/GenBank/DDBJ databases">
        <authorList>
            <consortium name="Desulfovibrio sp. FSS-1 genome sequencing consortium"/>
            <person name="Shimoshige H."/>
            <person name="Kobayashi H."/>
            <person name="Maekawa T."/>
        </authorList>
    </citation>
    <scope>NUCLEOTIDE SEQUENCE [LARGE SCALE GENOMIC DNA]</scope>
    <source>
        <strain evidence="8 9">SIID29052-01</strain>
    </source>
</reference>
<dbReference type="SMART" id="SM00729">
    <property type="entry name" value="Elp3"/>
    <property type="match status" value="1"/>
</dbReference>
<evidence type="ECO:0000313" key="9">
    <source>
        <dbReference type="Proteomes" id="UP000494245"/>
    </source>
</evidence>
<dbReference type="PROSITE" id="PS51332">
    <property type="entry name" value="B12_BINDING"/>
    <property type="match status" value="1"/>
</dbReference>
<feature type="domain" description="Radical SAM core" evidence="7">
    <location>
        <begin position="190"/>
        <end position="425"/>
    </location>
</feature>
<dbReference type="Proteomes" id="UP000494245">
    <property type="component" value="Unassembled WGS sequence"/>
</dbReference>
<dbReference type="SFLD" id="SFLDS00029">
    <property type="entry name" value="Radical_SAM"/>
    <property type="match status" value="1"/>
</dbReference>
<protein>
    <submittedName>
        <fullName evidence="8">Hopanoid C-3 methylase</fullName>
        <ecNumber evidence="8">2.1.1.-</ecNumber>
    </submittedName>
</protein>
<dbReference type="InterPro" id="IPR006638">
    <property type="entry name" value="Elp3/MiaA/NifB-like_rSAM"/>
</dbReference>
<dbReference type="InterPro" id="IPR034466">
    <property type="entry name" value="Methyltransferase_Class_B"/>
</dbReference>
<dbReference type="GO" id="GO:0032259">
    <property type="term" value="P:methylation"/>
    <property type="evidence" value="ECO:0007669"/>
    <property type="project" value="UniProtKB-KW"/>
</dbReference>
<keyword evidence="3" id="KW-0479">Metal-binding</keyword>
<sequence>MKSKILLIYPPLGLSGVFVRHPPTSLIHAASYVNGAGYNVDIFDARIHPNNWKYILQQYDIKDYLLCGISVMSGPPVKHAAEISSLIKSIAPDSHVVLGGPAASFTPESLLHFDPNADFVISGYGAKPLLELANCLSVNTVPENIPGIYYRTTLSTVTGTPPDWSAHELLSHDAIPYHLIPDYSPYGQLDNKQRIFSIYSSIGCPYHCAFCSSPALYNRISGRKWLPIPAGEVVDHIEYLIQKYQAEYIYFIDDDSFVDLKHVDKIIDLINQRNIRIRLGFRGARINEIKKMSHDFLDKLAAAGTDILHIGAETGSDRLLKLIRKDCTVNDIIQCNIKLSKHKQIFSFYNFILGIPTESISDLNATSKLMLRLVDDNPQCIISTPNVFRPLPGTELYKIARETYNYSTPNSLDELAKLEVETNFNLPWISRTHQNYMRMMLLSSYFVDNKIEKMNTGSTALISILKTLNTIYKPLARLRLKYGLHQFLLEDMFYRLAQKILTKPSL</sequence>
<comment type="caution">
    <text evidence="8">The sequence shown here is derived from an EMBL/GenBank/DDBJ whole genome shotgun (WGS) entry which is preliminary data.</text>
</comment>
<dbReference type="SUPFAM" id="SSF102114">
    <property type="entry name" value="Radical SAM enzymes"/>
    <property type="match status" value="1"/>
</dbReference>
<comment type="cofactor">
    <cofactor evidence="1">
        <name>[4Fe-4S] cluster</name>
        <dbReference type="ChEBI" id="CHEBI:49883"/>
    </cofactor>
</comment>
<accession>A0A6V8LW55</accession>
<dbReference type="InterPro" id="IPR023404">
    <property type="entry name" value="rSAM_horseshoe"/>
</dbReference>
<dbReference type="GO" id="GO:0031419">
    <property type="term" value="F:cobalamin binding"/>
    <property type="evidence" value="ECO:0007669"/>
    <property type="project" value="InterPro"/>
</dbReference>
<keyword evidence="8" id="KW-0489">Methyltransferase</keyword>
<dbReference type="GO" id="GO:0051539">
    <property type="term" value="F:4 iron, 4 sulfur cluster binding"/>
    <property type="evidence" value="ECO:0007669"/>
    <property type="project" value="UniProtKB-KW"/>
</dbReference>
<name>A0A6V8LW55_9BACT</name>
<organism evidence="8 9">
    <name type="scientific">Fundidesulfovibrio magnetotacticus</name>
    <dbReference type="NCBI Taxonomy" id="2730080"/>
    <lineage>
        <taxon>Bacteria</taxon>
        <taxon>Pseudomonadati</taxon>
        <taxon>Thermodesulfobacteriota</taxon>
        <taxon>Desulfovibrionia</taxon>
        <taxon>Desulfovibrionales</taxon>
        <taxon>Desulfovibrionaceae</taxon>
        <taxon>Fundidesulfovibrio</taxon>
    </lineage>
</organism>
<evidence type="ECO:0000256" key="1">
    <source>
        <dbReference type="ARBA" id="ARBA00001966"/>
    </source>
</evidence>
<dbReference type="Gene3D" id="3.40.50.280">
    <property type="entry name" value="Cobalamin-binding domain"/>
    <property type="match status" value="1"/>
</dbReference>